<accession>A0A4S2FHI1</accession>
<dbReference type="PANTHER" id="PTHR22916">
    <property type="entry name" value="GLYCOSYLTRANSFERASE"/>
    <property type="match status" value="1"/>
</dbReference>
<dbReference type="AlphaFoldDB" id="A0A4S2FHI1"/>
<dbReference type="CDD" id="cd06433">
    <property type="entry name" value="GT_2_WfgS_like"/>
    <property type="match status" value="1"/>
</dbReference>
<comment type="caution">
    <text evidence="2">The sequence shown here is derived from an EMBL/GenBank/DDBJ whole genome shotgun (WGS) entry which is preliminary data.</text>
</comment>
<dbReference type="InterPro" id="IPR001173">
    <property type="entry name" value="Glyco_trans_2-like"/>
</dbReference>
<dbReference type="GO" id="GO:0016758">
    <property type="term" value="F:hexosyltransferase activity"/>
    <property type="evidence" value="ECO:0007669"/>
    <property type="project" value="UniProtKB-ARBA"/>
</dbReference>
<dbReference type="EMBL" id="SRYJ01000043">
    <property type="protein sequence ID" value="TGY68271.1"/>
    <property type="molecule type" value="Genomic_DNA"/>
</dbReference>
<sequence length="260" mass="30277">MKFSLITVSYNSAFTLEDTLNSVLSQNYPNIEYLIIDGGSTDGTLEIIKKYEVRFKGKLRWISERDKGLYDAMNKGINMATGDVVGFLNSDDFFSFPNVLSSQMACFTKGVDAVYGDVKYVQRKNPSKLVRYYSSATFKRWKMRMGYMPAHPTFYCRKKVYQRYGNFNLHYRVAADFECLLRLIYVYQIKTIYNPMEIVTMRTGGASNNGLISHWQIMKDHLTAFRENGVYSNIFIISLRYFSKVIDLVKGQFNNMIYYK</sequence>
<name>A0A4S2FHI1_9BACT</name>
<dbReference type="Pfam" id="PF00535">
    <property type="entry name" value="Glycos_transf_2"/>
    <property type="match status" value="1"/>
</dbReference>
<keyword evidence="2" id="KW-0808">Transferase</keyword>
<reference evidence="2 3" key="1">
    <citation type="submission" date="2019-04" db="EMBL/GenBank/DDBJ databases">
        <title>Microbes associate with the intestines of laboratory mice.</title>
        <authorList>
            <person name="Navarre W."/>
            <person name="Wong E."/>
            <person name="Huang K."/>
            <person name="Tropini C."/>
            <person name="Ng K."/>
            <person name="Yu B."/>
        </authorList>
    </citation>
    <scope>NUCLEOTIDE SEQUENCE [LARGE SCALE GENOMIC DNA]</scope>
    <source>
        <strain evidence="2 3">NM22_B1</strain>
    </source>
</reference>
<dbReference type="PANTHER" id="PTHR22916:SF3">
    <property type="entry name" value="UDP-GLCNAC:BETAGAL BETA-1,3-N-ACETYLGLUCOSAMINYLTRANSFERASE-LIKE PROTEIN 1"/>
    <property type="match status" value="1"/>
</dbReference>
<feature type="domain" description="Glycosyltransferase 2-like" evidence="1">
    <location>
        <begin position="4"/>
        <end position="132"/>
    </location>
</feature>
<dbReference type="Gene3D" id="3.90.550.10">
    <property type="entry name" value="Spore Coat Polysaccharide Biosynthesis Protein SpsA, Chain A"/>
    <property type="match status" value="1"/>
</dbReference>
<dbReference type="SUPFAM" id="SSF53448">
    <property type="entry name" value="Nucleotide-diphospho-sugar transferases"/>
    <property type="match status" value="1"/>
</dbReference>
<evidence type="ECO:0000313" key="3">
    <source>
        <dbReference type="Proteomes" id="UP000310760"/>
    </source>
</evidence>
<gene>
    <name evidence="2" type="ORF">E5339_17115</name>
</gene>
<organism evidence="2 3">
    <name type="scientific">Phocaeicola sartorii</name>
    <dbReference type="NCBI Taxonomy" id="671267"/>
    <lineage>
        <taxon>Bacteria</taxon>
        <taxon>Pseudomonadati</taxon>
        <taxon>Bacteroidota</taxon>
        <taxon>Bacteroidia</taxon>
        <taxon>Bacteroidales</taxon>
        <taxon>Bacteroidaceae</taxon>
        <taxon>Phocaeicola</taxon>
    </lineage>
</organism>
<dbReference type="Proteomes" id="UP000310760">
    <property type="component" value="Unassembled WGS sequence"/>
</dbReference>
<evidence type="ECO:0000313" key="2">
    <source>
        <dbReference type="EMBL" id="TGY68271.1"/>
    </source>
</evidence>
<dbReference type="RefSeq" id="WP_135952399.1">
    <property type="nucleotide sequence ID" value="NZ_CAKOCL010000016.1"/>
</dbReference>
<evidence type="ECO:0000259" key="1">
    <source>
        <dbReference type="Pfam" id="PF00535"/>
    </source>
</evidence>
<dbReference type="InterPro" id="IPR029044">
    <property type="entry name" value="Nucleotide-diphossugar_trans"/>
</dbReference>
<protein>
    <submittedName>
        <fullName evidence="2">Glycosyltransferase</fullName>
    </submittedName>
</protein>
<proteinExistence type="predicted"/>